<evidence type="ECO:0000259" key="8">
    <source>
        <dbReference type="Pfam" id="PF02777"/>
    </source>
</evidence>
<dbReference type="SUPFAM" id="SSF54719">
    <property type="entry name" value="Fe,Mn superoxide dismutase (SOD), C-terminal domain"/>
    <property type="match status" value="1"/>
</dbReference>
<evidence type="ECO:0000313" key="9">
    <source>
        <dbReference type="EMBL" id="PIP60944.1"/>
    </source>
</evidence>
<dbReference type="InterPro" id="IPR050265">
    <property type="entry name" value="Fe/Mn_Superoxide_Dismutase"/>
</dbReference>
<feature type="binding site" evidence="5">
    <location>
        <position position="72"/>
    </location>
    <ligand>
        <name>Mn(2+)</name>
        <dbReference type="ChEBI" id="CHEBI:29035"/>
    </ligand>
</feature>
<gene>
    <name evidence="9" type="ORF">COX00_00425</name>
</gene>
<dbReference type="InterPro" id="IPR036324">
    <property type="entry name" value="Mn/Fe_SOD_N_sf"/>
</dbReference>
<dbReference type="PIRSF" id="PIRSF000349">
    <property type="entry name" value="SODismutase"/>
    <property type="match status" value="1"/>
</dbReference>
<evidence type="ECO:0000256" key="2">
    <source>
        <dbReference type="ARBA" id="ARBA00012682"/>
    </source>
</evidence>
<dbReference type="EC" id="1.15.1.1" evidence="2 6"/>
<protein>
    <recommendedName>
        <fullName evidence="2 6">Superoxide dismutase</fullName>
        <ecNumber evidence="2 6">1.15.1.1</ecNumber>
    </recommendedName>
</protein>
<accession>A0A2H0BTJ6</accession>
<dbReference type="Proteomes" id="UP000231581">
    <property type="component" value="Unassembled WGS sequence"/>
</dbReference>
<keyword evidence="4 6" id="KW-0560">Oxidoreductase</keyword>
<dbReference type="GO" id="GO:0046872">
    <property type="term" value="F:metal ion binding"/>
    <property type="evidence" value="ECO:0007669"/>
    <property type="project" value="UniProtKB-KW"/>
</dbReference>
<dbReference type="InterPro" id="IPR036314">
    <property type="entry name" value="SOD_C_sf"/>
</dbReference>
<organism evidence="9 10">
    <name type="scientific">Candidatus Uhrbacteria bacterium CG22_combo_CG10-13_8_21_14_all_47_17</name>
    <dbReference type="NCBI Taxonomy" id="1975041"/>
    <lineage>
        <taxon>Bacteria</taxon>
        <taxon>Candidatus Uhriibacteriota</taxon>
    </lineage>
</organism>
<evidence type="ECO:0000256" key="1">
    <source>
        <dbReference type="ARBA" id="ARBA00008714"/>
    </source>
</evidence>
<dbReference type="PANTHER" id="PTHR11404:SF6">
    <property type="entry name" value="SUPEROXIDE DISMUTASE [MN], MITOCHONDRIAL"/>
    <property type="match status" value="1"/>
</dbReference>
<name>A0A2H0BTJ6_9BACT</name>
<sequence>MYQAKTFQIEALEGLSEKQIEEHLKLYNGYVKNVNTLLERLTEDQQQSDKMGVEISELTRRMGFEFNGMRLHEYYFSQFEKSAGEKDALKKKLVEQFGSFEDWQDAFNAVAKMRGIGWVLLVEDEINGHCFNVWVSDHELGHLAGQKVLFAMDVWEHAFTVDYAPTERGKYIEAFWKNITWQKAEDRYQA</sequence>
<evidence type="ECO:0000256" key="6">
    <source>
        <dbReference type="RuleBase" id="RU000414"/>
    </source>
</evidence>
<dbReference type="EMBL" id="PCSZ01000011">
    <property type="protein sequence ID" value="PIP60944.1"/>
    <property type="molecule type" value="Genomic_DNA"/>
</dbReference>
<comment type="function">
    <text evidence="6">Destroys radicals which are normally produced within the cells and which are toxic to biological systems.</text>
</comment>
<feature type="binding site" evidence="5">
    <location>
        <position position="153"/>
    </location>
    <ligand>
        <name>Mn(2+)</name>
        <dbReference type="ChEBI" id="CHEBI:29035"/>
    </ligand>
</feature>
<dbReference type="Gene3D" id="1.10.287.990">
    <property type="entry name" value="Fe,Mn superoxide dismutase (SOD) domain"/>
    <property type="match status" value="1"/>
</dbReference>
<reference evidence="9 10" key="1">
    <citation type="submission" date="2017-09" db="EMBL/GenBank/DDBJ databases">
        <title>Depth-based differentiation of microbial function through sediment-hosted aquifers and enrichment of novel symbionts in the deep terrestrial subsurface.</title>
        <authorList>
            <person name="Probst A.J."/>
            <person name="Ladd B."/>
            <person name="Jarett J.K."/>
            <person name="Geller-Mcgrath D.E."/>
            <person name="Sieber C.M."/>
            <person name="Emerson J.B."/>
            <person name="Anantharaman K."/>
            <person name="Thomas B.C."/>
            <person name="Malmstrom R."/>
            <person name="Stieglmeier M."/>
            <person name="Klingl A."/>
            <person name="Woyke T."/>
            <person name="Ryan C.M."/>
            <person name="Banfield J.F."/>
        </authorList>
    </citation>
    <scope>NUCLEOTIDE SEQUENCE [LARGE SCALE GENOMIC DNA]</scope>
    <source>
        <strain evidence="9">CG22_combo_CG10-13_8_21_14_all_47_17</strain>
    </source>
</reference>
<dbReference type="AlphaFoldDB" id="A0A2H0BTJ6"/>
<dbReference type="GO" id="GO:0004784">
    <property type="term" value="F:superoxide dismutase activity"/>
    <property type="evidence" value="ECO:0007669"/>
    <property type="project" value="UniProtKB-EC"/>
</dbReference>
<evidence type="ECO:0000256" key="3">
    <source>
        <dbReference type="ARBA" id="ARBA00022723"/>
    </source>
</evidence>
<comment type="caution">
    <text evidence="9">The sequence shown here is derived from an EMBL/GenBank/DDBJ whole genome shotgun (WGS) entry which is preliminary data.</text>
</comment>
<evidence type="ECO:0000313" key="10">
    <source>
        <dbReference type="Proteomes" id="UP000231581"/>
    </source>
</evidence>
<feature type="domain" description="Manganese/iron superoxide dismutase C-terminal" evidence="8">
    <location>
        <begin position="86"/>
        <end position="187"/>
    </location>
</feature>
<dbReference type="InterPro" id="IPR001189">
    <property type="entry name" value="Mn/Fe_SOD"/>
</dbReference>
<feature type="domain" description="Manganese/iron superoxide dismutase N-terminal" evidence="7">
    <location>
        <begin position="7"/>
        <end position="79"/>
    </location>
</feature>
<keyword evidence="3 5" id="KW-0479">Metal-binding</keyword>
<proteinExistence type="inferred from homology"/>
<dbReference type="SUPFAM" id="SSF46609">
    <property type="entry name" value="Fe,Mn superoxide dismutase (SOD), N-terminal domain"/>
    <property type="match status" value="1"/>
</dbReference>
<feature type="binding site" evidence="5">
    <location>
        <position position="157"/>
    </location>
    <ligand>
        <name>Mn(2+)</name>
        <dbReference type="ChEBI" id="CHEBI:29035"/>
    </ligand>
</feature>
<comment type="catalytic activity">
    <reaction evidence="6">
        <text>2 superoxide + 2 H(+) = H2O2 + O2</text>
        <dbReference type="Rhea" id="RHEA:20696"/>
        <dbReference type="ChEBI" id="CHEBI:15378"/>
        <dbReference type="ChEBI" id="CHEBI:15379"/>
        <dbReference type="ChEBI" id="CHEBI:16240"/>
        <dbReference type="ChEBI" id="CHEBI:18421"/>
        <dbReference type="EC" id="1.15.1.1"/>
    </reaction>
</comment>
<dbReference type="InterPro" id="IPR019831">
    <property type="entry name" value="Mn/Fe_SOD_N"/>
</dbReference>
<dbReference type="Pfam" id="PF02777">
    <property type="entry name" value="Sod_Fe_C"/>
    <property type="match status" value="1"/>
</dbReference>
<dbReference type="PANTHER" id="PTHR11404">
    <property type="entry name" value="SUPEROXIDE DISMUTASE 2"/>
    <property type="match status" value="1"/>
</dbReference>
<evidence type="ECO:0000256" key="5">
    <source>
        <dbReference type="PIRSR" id="PIRSR000349-1"/>
    </source>
</evidence>
<dbReference type="InterPro" id="IPR019832">
    <property type="entry name" value="Mn/Fe_SOD_C"/>
</dbReference>
<dbReference type="Gene3D" id="3.55.40.20">
    <property type="entry name" value="Iron/manganese superoxide dismutase, C-terminal domain"/>
    <property type="match status" value="1"/>
</dbReference>
<evidence type="ECO:0000256" key="4">
    <source>
        <dbReference type="ARBA" id="ARBA00023002"/>
    </source>
</evidence>
<evidence type="ECO:0000259" key="7">
    <source>
        <dbReference type="Pfam" id="PF00081"/>
    </source>
</evidence>
<comment type="similarity">
    <text evidence="1 6">Belongs to the iron/manganese superoxide dismutase family.</text>
</comment>
<dbReference type="Pfam" id="PF00081">
    <property type="entry name" value="Sod_Fe_N"/>
    <property type="match status" value="1"/>
</dbReference>
<feature type="binding site" evidence="5">
    <location>
        <position position="23"/>
    </location>
    <ligand>
        <name>Mn(2+)</name>
        <dbReference type="ChEBI" id="CHEBI:29035"/>
    </ligand>
</feature>